<dbReference type="AlphaFoldDB" id="A0A131YFR9"/>
<organism evidence="1">
    <name type="scientific">Rhipicephalus appendiculatus</name>
    <name type="common">Brown ear tick</name>
    <dbReference type="NCBI Taxonomy" id="34631"/>
    <lineage>
        <taxon>Eukaryota</taxon>
        <taxon>Metazoa</taxon>
        <taxon>Ecdysozoa</taxon>
        <taxon>Arthropoda</taxon>
        <taxon>Chelicerata</taxon>
        <taxon>Arachnida</taxon>
        <taxon>Acari</taxon>
        <taxon>Parasitiformes</taxon>
        <taxon>Ixodida</taxon>
        <taxon>Ixodoidea</taxon>
        <taxon>Ixodidae</taxon>
        <taxon>Rhipicephalinae</taxon>
        <taxon>Rhipicephalus</taxon>
        <taxon>Rhipicephalus</taxon>
    </lineage>
</organism>
<accession>A0A131YFR9</accession>
<evidence type="ECO:0000313" key="1">
    <source>
        <dbReference type="EMBL" id="JAP76771.1"/>
    </source>
</evidence>
<proteinExistence type="predicted"/>
<name>A0A131YFR9_RHIAP</name>
<reference evidence="1" key="1">
    <citation type="journal article" date="2016" name="Ticks Tick Borne Dis.">
        <title>De novo assembly and annotation of the salivary gland transcriptome of Rhipicephalus appendiculatus male and female ticks during blood feeding.</title>
        <authorList>
            <person name="de Castro M.H."/>
            <person name="de Klerk D."/>
            <person name="Pienaar R."/>
            <person name="Latif A.A."/>
            <person name="Rees D.J."/>
            <person name="Mans B.J."/>
        </authorList>
    </citation>
    <scope>NUCLEOTIDE SEQUENCE</scope>
    <source>
        <tissue evidence="1">Salivary glands</tissue>
    </source>
</reference>
<dbReference type="EMBL" id="GEDV01011786">
    <property type="protein sequence ID" value="JAP76771.1"/>
    <property type="molecule type" value="Transcribed_RNA"/>
</dbReference>
<sequence length="156" mass="18606">MTHTRLPTLAYLPCSCKDTSFTCLSNRTLWDQIRPQHKAEQTVRYLLIPCKKLFIKRVGMIVLRKKRKRAFLPQNSSKLREWQMLTSCVSFWVKHAGGFRCYWPHFETLLLCPQVDAIVLLSYKSAYLQTFIVQVFRGNFIFFQRLPMLEFHNSRR</sequence>
<protein>
    <submittedName>
        <fullName evidence="1">Uncharacterized protein</fullName>
    </submittedName>
</protein>